<dbReference type="InterPro" id="IPR017850">
    <property type="entry name" value="Alkaline_phosphatase_core_sf"/>
</dbReference>
<dbReference type="Pfam" id="PF01663">
    <property type="entry name" value="Phosphodiest"/>
    <property type="match status" value="1"/>
</dbReference>
<keyword evidence="2" id="KW-1185">Reference proteome</keyword>
<sequence>MTDTLAVIALDAADYALARRWDCENILLENSGPLETFTYSADHPYTPEVWTSVATGVHPSEHEVTGDAADWDSLALRVASQATQFFPHKVRNTLGKPFRERGHRQEIHRTHLPHAFETGQVFGWPGIADATHLSEAWSWASKVSHGEMTERELRQRTMGNTGKEFGWIVGITDIDTPIAGVHSHVLDVTGHAFATREAKLREYYERVDSMLGWVRERTDELVVLSDHGIRVSWIDDGESGVHSNRAMVAATEGVKGDLPESVFDVRKWLELNTDDRERGVDQTVTMDTAEERLRELGYME</sequence>
<reference evidence="1 2" key="1">
    <citation type="submission" date="2019-12" db="EMBL/GenBank/DDBJ databases">
        <title>Isolation and characterization of three novel carbon monoxide-oxidizing members of Halobacteria from salione crusts and soils.</title>
        <authorList>
            <person name="Myers M.R."/>
            <person name="King G.M."/>
        </authorList>
    </citation>
    <scope>NUCLEOTIDE SEQUENCE [LARGE SCALE GENOMIC DNA]</scope>
    <source>
        <strain evidence="1 2">WSA2</strain>
    </source>
</reference>
<dbReference type="InterPro" id="IPR002591">
    <property type="entry name" value="Phosphodiest/P_Trfase"/>
</dbReference>
<protein>
    <recommendedName>
        <fullName evidence="3">Type I phosphodiesterase / nucleotide pyrophosphatase</fullName>
    </recommendedName>
</protein>
<proteinExistence type="predicted"/>
<accession>A0A6B0SWF4</accession>
<name>A0A6B0SWF4_9EURY</name>
<evidence type="ECO:0000313" key="2">
    <source>
        <dbReference type="Proteomes" id="UP000437065"/>
    </source>
</evidence>
<dbReference type="RefSeq" id="WP_159667060.1">
    <property type="nucleotide sequence ID" value="NZ_WUUS01000006.1"/>
</dbReference>
<evidence type="ECO:0000313" key="1">
    <source>
        <dbReference type="EMBL" id="MXR41866.1"/>
    </source>
</evidence>
<gene>
    <name evidence="1" type="ORF">GRX01_11025</name>
</gene>
<dbReference type="Gene3D" id="3.40.720.10">
    <property type="entry name" value="Alkaline Phosphatase, subunit A"/>
    <property type="match status" value="1"/>
</dbReference>
<dbReference type="SUPFAM" id="SSF53649">
    <property type="entry name" value="Alkaline phosphatase-like"/>
    <property type="match status" value="1"/>
</dbReference>
<organism evidence="1 2">
    <name type="scientific">Halobaculum saliterrae</name>
    <dbReference type="NCBI Taxonomy" id="2073113"/>
    <lineage>
        <taxon>Archaea</taxon>
        <taxon>Methanobacteriati</taxon>
        <taxon>Methanobacteriota</taxon>
        <taxon>Stenosarchaea group</taxon>
        <taxon>Halobacteria</taxon>
        <taxon>Halobacteriales</taxon>
        <taxon>Haloferacaceae</taxon>
        <taxon>Halobaculum</taxon>
    </lineage>
</organism>
<dbReference type="AlphaFoldDB" id="A0A6B0SWF4"/>
<dbReference type="OrthoDB" id="330975at2157"/>
<comment type="caution">
    <text evidence="1">The sequence shown here is derived from an EMBL/GenBank/DDBJ whole genome shotgun (WGS) entry which is preliminary data.</text>
</comment>
<dbReference type="EMBL" id="WUUS01000006">
    <property type="protein sequence ID" value="MXR41866.1"/>
    <property type="molecule type" value="Genomic_DNA"/>
</dbReference>
<evidence type="ECO:0008006" key="3">
    <source>
        <dbReference type="Google" id="ProtNLM"/>
    </source>
</evidence>
<dbReference type="Proteomes" id="UP000437065">
    <property type="component" value="Unassembled WGS sequence"/>
</dbReference>